<comment type="caution">
    <text evidence="3">The sequence shown here is derived from an EMBL/GenBank/DDBJ whole genome shotgun (WGS) entry which is preliminary data.</text>
</comment>
<feature type="transmembrane region" description="Helical" evidence="2">
    <location>
        <begin position="12"/>
        <end position="29"/>
    </location>
</feature>
<evidence type="ECO:0000313" key="4">
    <source>
        <dbReference type="Proteomes" id="UP000823597"/>
    </source>
</evidence>
<dbReference type="InterPro" id="IPR005325">
    <property type="entry name" value="DUF308_memb"/>
</dbReference>
<evidence type="ECO:0000256" key="1">
    <source>
        <dbReference type="SAM" id="MobiDB-lite"/>
    </source>
</evidence>
<protein>
    <submittedName>
        <fullName evidence="3">DUF308 domain-containing protein</fullName>
    </submittedName>
</protein>
<gene>
    <name evidence="3" type="ORF">IAB93_09105</name>
</gene>
<dbReference type="Proteomes" id="UP000823597">
    <property type="component" value="Unassembled WGS sequence"/>
</dbReference>
<accession>A0A9D9I532</accession>
<dbReference type="InterPro" id="IPR052712">
    <property type="entry name" value="Acid_resist_chaperone_HdeD"/>
</dbReference>
<dbReference type="Pfam" id="PF03729">
    <property type="entry name" value="DUF308"/>
    <property type="match status" value="2"/>
</dbReference>
<feature type="transmembrane region" description="Helical" evidence="2">
    <location>
        <begin position="88"/>
        <end position="111"/>
    </location>
</feature>
<feature type="transmembrane region" description="Helical" evidence="2">
    <location>
        <begin position="118"/>
        <end position="139"/>
    </location>
</feature>
<evidence type="ECO:0000256" key="2">
    <source>
        <dbReference type="SAM" id="Phobius"/>
    </source>
</evidence>
<feature type="transmembrane region" description="Helical" evidence="2">
    <location>
        <begin position="145"/>
        <end position="164"/>
    </location>
</feature>
<dbReference type="EMBL" id="JADIME010000095">
    <property type="protein sequence ID" value="MBO8466131.1"/>
    <property type="molecule type" value="Genomic_DNA"/>
</dbReference>
<name>A0A9D9I532_9BACT</name>
<feature type="transmembrane region" description="Helical" evidence="2">
    <location>
        <begin position="61"/>
        <end position="82"/>
    </location>
</feature>
<sequence length="208" mass="23167">MLIFGYRHISSGYIRAAIAIILGLLLMIWPNWISYIIGGIILLIGVVSIVTAFYMRGMRTIVASLVSASITTVVGLLIIMHSDKFPEVIVFLLGILLAIFGLYQFFSLLVVRKLTHVPVYDFILSAVSAAAGFVMLAWPDKSSKFLLIFIGASIFVYGISTLLATMRIRMAMNEEEKQTFSPYEDVSGEKKDKEDEASRKEEPTENDV</sequence>
<dbReference type="PANTHER" id="PTHR34989">
    <property type="entry name" value="PROTEIN HDED"/>
    <property type="match status" value="1"/>
</dbReference>
<evidence type="ECO:0000313" key="3">
    <source>
        <dbReference type="EMBL" id="MBO8466131.1"/>
    </source>
</evidence>
<dbReference type="GO" id="GO:0005886">
    <property type="term" value="C:plasma membrane"/>
    <property type="evidence" value="ECO:0007669"/>
    <property type="project" value="TreeGrafter"/>
</dbReference>
<feature type="region of interest" description="Disordered" evidence="1">
    <location>
        <begin position="176"/>
        <end position="208"/>
    </location>
</feature>
<feature type="compositionally biased region" description="Basic and acidic residues" evidence="1">
    <location>
        <begin position="187"/>
        <end position="208"/>
    </location>
</feature>
<proteinExistence type="predicted"/>
<dbReference type="PANTHER" id="PTHR34989:SF1">
    <property type="entry name" value="PROTEIN HDED"/>
    <property type="match status" value="1"/>
</dbReference>
<reference evidence="3" key="2">
    <citation type="journal article" date="2021" name="PeerJ">
        <title>Extensive microbial diversity within the chicken gut microbiome revealed by metagenomics and culture.</title>
        <authorList>
            <person name="Gilroy R."/>
            <person name="Ravi A."/>
            <person name="Getino M."/>
            <person name="Pursley I."/>
            <person name="Horton D.L."/>
            <person name="Alikhan N.F."/>
            <person name="Baker D."/>
            <person name="Gharbi K."/>
            <person name="Hall N."/>
            <person name="Watson M."/>
            <person name="Adriaenssens E.M."/>
            <person name="Foster-Nyarko E."/>
            <person name="Jarju S."/>
            <person name="Secka A."/>
            <person name="Antonio M."/>
            <person name="Oren A."/>
            <person name="Chaudhuri R.R."/>
            <person name="La Ragione R."/>
            <person name="Hildebrand F."/>
            <person name="Pallen M.J."/>
        </authorList>
    </citation>
    <scope>NUCLEOTIDE SEQUENCE</scope>
    <source>
        <strain evidence="3">10037</strain>
    </source>
</reference>
<dbReference type="AlphaFoldDB" id="A0A9D9I532"/>
<keyword evidence="2" id="KW-1133">Transmembrane helix</keyword>
<keyword evidence="2" id="KW-0472">Membrane</keyword>
<reference evidence="3" key="1">
    <citation type="submission" date="2020-10" db="EMBL/GenBank/DDBJ databases">
        <authorList>
            <person name="Gilroy R."/>
        </authorList>
    </citation>
    <scope>NUCLEOTIDE SEQUENCE</scope>
    <source>
        <strain evidence="3">10037</strain>
    </source>
</reference>
<organism evidence="3 4">
    <name type="scientific">Candidatus Merdivivens pullistercoris</name>
    <dbReference type="NCBI Taxonomy" id="2840873"/>
    <lineage>
        <taxon>Bacteria</taxon>
        <taxon>Pseudomonadati</taxon>
        <taxon>Bacteroidota</taxon>
        <taxon>Bacteroidia</taxon>
        <taxon>Bacteroidales</taxon>
        <taxon>Muribaculaceae</taxon>
        <taxon>Muribaculaceae incertae sedis</taxon>
        <taxon>Candidatus Merdivivens</taxon>
    </lineage>
</organism>
<keyword evidence="2" id="KW-0812">Transmembrane</keyword>
<feature type="transmembrane region" description="Helical" evidence="2">
    <location>
        <begin position="35"/>
        <end position="54"/>
    </location>
</feature>